<dbReference type="Pfam" id="PF04340">
    <property type="entry name" value="DUF484"/>
    <property type="match status" value="1"/>
</dbReference>
<accession>A0L4T5</accession>
<dbReference type="PANTHER" id="PTHR38765:SF1">
    <property type="entry name" value="DUF484 DOMAIN-CONTAINING PROTEIN"/>
    <property type="match status" value="1"/>
</dbReference>
<evidence type="ECO:0008006" key="3">
    <source>
        <dbReference type="Google" id="ProtNLM"/>
    </source>
</evidence>
<reference evidence="2" key="1">
    <citation type="journal article" date="2009" name="Appl. Environ. Microbiol.">
        <title>Complete genome sequence of the chemolithoautotrophic marine magnetotactic coccus strain MC-1.</title>
        <authorList>
            <person name="Schubbe S."/>
            <person name="Williams T.J."/>
            <person name="Xie G."/>
            <person name="Kiss H.E."/>
            <person name="Brettin T.S."/>
            <person name="Martinez D."/>
            <person name="Ross C.A."/>
            <person name="Schuler D."/>
            <person name="Cox B.L."/>
            <person name="Nealson K.H."/>
            <person name="Bazylinski D.A."/>
        </authorList>
    </citation>
    <scope>NUCLEOTIDE SEQUENCE [LARGE SCALE GENOMIC DNA]</scope>
    <source>
        <strain evidence="2">ATCC BAA-1437 / JCM 17883 / MC-1</strain>
    </source>
</reference>
<evidence type="ECO:0000313" key="2">
    <source>
        <dbReference type="Proteomes" id="UP000002586"/>
    </source>
</evidence>
<sequence length="274" mass="30239">MGNRAKFPCSQIETIMNKAAIQQAMTEPLSEKQVRDYLLDNPSFFNENGDLLPSAINVSGRVLSLEAGQLNQLRQENTRIREQVDHIMERIGQNDAIYHAFHTIQKGLLVEMGQDVATLINRFCQSLEDTFNIYRVALTLSDSAPALLPLRHAMQSNPALAGALMGRVHIMPHAELIKVIGHTGRSVIRVGREGGDRTPFFGMQAGQIKSDALIPIFNPPLDLLPIESPTPEPIASLNLGGESTNRFLPGYSSDLLQDMTDIFVLILDRTLEAG</sequence>
<dbReference type="AlphaFoldDB" id="A0L4T5"/>
<reference evidence="1 2" key="2">
    <citation type="journal article" date="2012" name="Int. J. Syst. Evol. Microbiol.">
        <title>Magnetococcus marinus gen. nov., sp. nov., a marine, magnetotactic bacterium that represents a novel lineage (Magnetococcaceae fam. nov.; Magnetococcales ord. nov.) at the base of the Alphaproteobacteria.</title>
        <authorList>
            <person name="Bazylinski D.A."/>
            <person name="Williams T.J."/>
            <person name="Lefevre C.T."/>
            <person name="Berg R.J."/>
            <person name="Zhang C.L."/>
            <person name="Bowser S.S."/>
            <person name="Dean A.J."/>
            <person name="Beveridge T.J."/>
        </authorList>
    </citation>
    <scope>NUCLEOTIDE SEQUENCE [LARGE SCALE GENOMIC DNA]</scope>
    <source>
        <strain evidence="2">ATCC BAA-1437 / JCM 17883 / MC-1</strain>
    </source>
</reference>
<dbReference type="STRING" id="156889.Mmc1_0453"/>
<dbReference type="KEGG" id="mgm:Mmc1_0453"/>
<dbReference type="HOGENOM" id="CLU_1014902_0_0_5"/>
<dbReference type="Proteomes" id="UP000002586">
    <property type="component" value="Chromosome"/>
</dbReference>
<organism evidence="1 2">
    <name type="scientific">Magnetococcus marinus (strain ATCC BAA-1437 / JCM 17883 / MC-1)</name>
    <dbReference type="NCBI Taxonomy" id="156889"/>
    <lineage>
        <taxon>Bacteria</taxon>
        <taxon>Pseudomonadati</taxon>
        <taxon>Pseudomonadota</taxon>
        <taxon>Magnetococcia</taxon>
        <taxon>Magnetococcales</taxon>
        <taxon>Magnetococcaceae</taxon>
        <taxon>Magnetococcus</taxon>
    </lineage>
</organism>
<keyword evidence="2" id="KW-1185">Reference proteome</keyword>
<name>A0L4T5_MAGMM</name>
<dbReference type="eggNOG" id="COG3159">
    <property type="taxonomic scope" value="Bacteria"/>
</dbReference>
<protein>
    <recommendedName>
        <fullName evidence="3">DUF484 domain-containing protein</fullName>
    </recommendedName>
</protein>
<dbReference type="Gene3D" id="3.30.450.40">
    <property type="match status" value="1"/>
</dbReference>
<dbReference type="PANTHER" id="PTHR38765">
    <property type="entry name" value="DUF484 DOMAIN-CONTAINING PROTEIN"/>
    <property type="match status" value="1"/>
</dbReference>
<dbReference type="EMBL" id="CP000471">
    <property type="protein sequence ID" value="ABK42978.1"/>
    <property type="molecule type" value="Genomic_DNA"/>
</dbReference>
<dbReference type="InterPro" id="IPR029016">
    <property type="entry name" value="GAF-like_dom_sf"/>
</dbReference>
<gene>
    <name evidence="1" type="ordered locus">Mmc1_0453</name>
</gene>
<evidence type="ECO:0000313" key="1">
    <source>
        <dbReference type="EMBL" id="ABK42978.1"/>
    </source>
</evidence>
<dbReference type="InterPro" id="IPR007435">
    <property type="entry name" value="DUF484"/>
</dbReference>
<proteinExistence type="predicted"/>